<dbReference type="Gene3D" id="3.30.70.330">
    <property type="match status" value="2"/>
</dbReference>
<accession>A0A8J4WKH1</accession>
<dbReference type="GO" id="GO:0006397">
    <property type="term" value="P:mRNA processing"/>
    <property type="evidence" value="ECO:0007669"/>
    <property type="project" value="UniProtKB-KW"/>
</dbReference>
<dbReference type="InterPro" id="IPR050666">
    <property type="entry name" value="ESRP"/>
</dbReference>
<evidence type="ECO:0000256" key="1">
    <source>
        <dbReference type="ARBA" id="ARBA00008866"/>
    </source>
</evidence>
<proteinExistence type="inferred from homology"/>
<dbReference type="InterPro" id="IPR036397">
    <property type="entry name" value="RNaseH_sf"/>
</dbReference>
<keyword evidence="10" id="KW-1185">Reference proteome</keyword>
<dbReference type="SUPFAM" id="SSF54928">
    <property type="entry name" value="RNA-binding domain, RBD"/>
    <property type="match status" value="2"/>
</dbReference>
<keyword evidence="2" id="KW-0507">mRNA processing</keyword>
<dbReference type="EMBL" id="LUCH01000437">
    <property type="protein sequence ID" value="KAF5405141.1"/>
    <property type="molecule type" value="Genomic_DNA"/>
</dbReference>
<reference evidence="9" key="1">
    <citation type="submission" date="2019-05" db="EMBL/GenBank/DDBJ databases">
        <title>Annotation for the trematode Paragonimus heterotremus.</title>
        <authorList>
            <person name="Choi Y.-J."/>
        </authorList>
    </citation>
    <scope>NUCLEOTIDE SEQUENCE</scope>
    <source>
        <strain evidence="9">LC</strain>
    </source>
</reference>
<dbReference type="PANTHER" id="PTHR13976">
    <property type="entry name" value="HETEROGENEOUS NUCLEAR RIBONUCLEOPROTEIN-RELATED"/>
    <property type="match status" value="1"/>
</dbReference>
<feature type="domain" description="RRM" evidence="8">
    <location>
        <begin position="529"/>
        <end position="610"/>
    </location>
</feature>
<evidence type="ECO:0000256" key="7">
    <source>
        <dbReference type="SAM" id="MobiDB-lite"/>
    </source>
</evidence>
<organism evidence="9 10">
    <name type="scientific">Paragonimus heterotremus</name>
    <dbReference type="NCBI Taxonomy" id="100268"/>
    <lineage>
        <taxon>Eukaryota</taxon>
        <taxon>Metazoa</taxon>
        <taxon>Spiralia</taxon>
        <taxon>Lophotrochozoa</taxon>
        <taxon>Platyhelminthes</taxon>
        <taxon>Trematoda</taxon>
        <taxon>Digenea</taxon>
        <taxon>Plagiorchiida</taxon>
        <taxon>Troglotremata</taxon>
        <taxon>Troglotrematidae</taxon>
        <taxon>Paragonimus</taxon>
    </lineage>
</organism>
<dbReference type="InterPro" id="IPR000504">
    <property type="entry name" value="RRM_dom"/>
</dbReference>
<feature type="region of interest" description="Disordered" evidence="7">
    <location>
        <begin position="625"/>
        <end position="646"/>
    </location>
</feature>
<dbReference type="CDD" id="cd12254">
    <property type="entry name" value="RRM_hnRNPH_ESRPs_RBM12_like"/>
    <property type="match status" value="1"/>
</dbReference>
<evidence type="ECO:0000256" key="6">
    <source>
        <dbReference type="PROSITE-ProRule" id="PRU00176"/>
    </source>
</evidence>
<evidence type="ECO:0000256" key="2">
    <source>
        <dbReference type="ARBA" id="ARBA00022664"/>
    </source>
</evidence>
<dbReference type="AlphaFoldDB" id="A0A8J4WKH1"/>
<keyword evidence="3" id="KW-0677">Repeat</keyword>
<dbReference type="Gene3D" id="3.30.420.10">
    <property type="entry name" value="Ribonuclease H-like superfamily/Ribonuclease H"/>
    <property type="match status" value="1"/>
</dbReference>
<evidence type="ECO:0000259" key="8">
    <source>
        <dbReference type="PROSITE" id="PS50102"/>
    </source>
</evidence>
<dbReference type="InterPro" id="IPR012677">
    <property type="entry name" value="Nucleotide-bd_a/b_plait_sf"/>
</dbReference>
<evidence type="ECO:0000256" key="3">
    <source>
        <dbReference type="ARBA" id="ARBA00022737"/>
    </source>
</evidence>
<sequence>MNGDLPILALPQKQIHHSPRELGETGAIGTKRPRFSDYPDGSCPDEVRDDHDRPVHQQDNSPESVTNQKRPRLDSHAGLEPNGPDTGLSNQTFTHWIAFDVVTAGRQGNVQGRDQTPIVQMSAILGMFDDAKIIDRFTVDLRPESFIRIACGPVESTNSTTLQWQEQSPVISKPSDQLRLDDANLNGQFGLQNVIPVPADSQTNSTELENCRPLVPLSLDAMAAARWHEASQLPGPNSPNLPEAMNKFANWLNTHNVTIGEEPKSSTVLLITDGHLAVRNVLHPQAAYLGLDRSHKYRNPWCSYLSVLDWCRQCGELEGQATKPPTNLTEAATVLGMQGFDSTELQDRGPTKVEQIASLCQTLITKGVPIGEPQIIRTAYEHHVFSRTAQFEDNCIVEVRQVPWSATPAIIAGFFSGLNLAPGGVAIRLTDGRRSNTAIVAFDSALDAQLALARHQHQLCGALFPEPAHQDGTINLDKTVTRESQIQSHVKPTVLQVYSASGREFVQCAGCDQPPVAEFLNQLTNGEQVVVRVRGLPYTASKQQIVEFFAAVQAPVLFDSQGIYLVAFPEGRPTGDAFVLFEDDRVATRALLRHKDYLGDRYVELFKASPSEMVQVCFNVSQQQQQQHGTSNGPKNQSTTTVDSQARARQALNLGAANLSSLNPYLFQTPKVATTDLASLKTTALPTVPLPTNLYQPEVLLPSLGLFTSLLPGTMGQWDSLGLTNTLSMLSPQQLASCLSRQTFSQLLNSSNLFGSVTNLGALRCRPLSTSDNSAATQDLKDPTDPDCPYARQLPPNGVTAMIQLSGLPLETLRHDIRLYLGPGNMAKVYRMRKMDSKPDQTTASWLISVSNTTEAIHLIRDLVNRPFSTTNSLSARLGSLNPNIPTFALYHVGADKTPIPIPLTDPSVGIPFSRIYGMCPEPQPPENWACSGLGITSVADSPGKLLVSGALHPTVTNTTNHLSSDSSTGVTSQLLPSEMVQNRLVQTMLNGTPLTLSSTQPSSYIVGGATPTVQLSSGIPQPSLSISGHSIGTGPSGAISYQFQPNPLVPIVANNPNRLATLPVSNLSNTSCSTNSSSIVMLTGVPLDATVEELTSLFHPIGHLLSCSPQFTLYQAQPNGTANVLATFNSPLEAQAAALYCPSGSLRNNQYAVGAAYLAPTVQSPTTLLEPMAPTQFGNPLTIGTTSGNMMFLTTPMSNNSLLH</sequence>
<dbReference type="CDD" id="cd00590">
    <property type="entry name" value="RRM_SF"/>
    <property type="match status" value="1"/>
</dbReference>
<feature type="region of interest" description="Disordered" evidence="7">
    <location>
        <begin position="1"/>
        <end position="90"/>
    </location>
</feature>
<dbReference type="GO" id="GO:0003723">
    <property type="term" value="F:RNA binding"/>
    <property type="evidence" value="ECO:0007669"/>
    <property type="project" value="UniProtKB-UniRule"/>
</dbReference>
<dbReference type="PROSITE" id="PS50102">
    <property type="entry name" value="RRM"/>
    <property type="match status" value="1"/>
</dbReference>
<feature type="compositionally biased region" description="Polar residues" evidence="7">
    <location>
        <begin position="57"/>
        <end position="68"/>
    </location>
</feature>
<comment type="similarity">
    <text evidence="1">Belongs to the ESRP family.</text>
</comment>
<feature type="compositionally biased region" description="Basic and acidic residues" evidence="7">
    <location>
        <begin position="45"/>
        <end position="56"/>
    </location>
</feature>
<evidence type="ECO:0000256" key="4">
    <source>
        <dbReference type="ARBA" id="ARBA00022884"/>
    </source>
</evidence>
<comment type="caution">
    <text evidence="9">The sequence shown here is derived from an EMBL/GenBank/DDBJ whole genome shotgun (WGS) entry which is preliminary data.</text>
</comment>
<evidence type="ECO:0000256" key="5">
    <source>
        <dbReference type="ARBA" id="ARBA00023187"/>
    </source>
</evidence>
<feature type="compositionally biased region" description="Polar residues" evidence="7">
    <location>
        <begin position="628"/>
        <end position="644"/>
    </location>
</feature>
<dbReference type="OrthoDB" id="431068at2759"/>
<evidence type="ECO:0000313" key="10">
    <source>
        <dbReference type="Proteomes" id="UP000748531"/>
    </source>
</evidence>
<name>A0A8J4WKH1_9TREM</name>
<evidence type="ECO:0000313" key="9">
    <source>
        <dbReference type="EMBL" id="KAF5405141.1"/>
    </source>
</evidence>
<gene>
    <name evidence="9" type="ORF">PHET_01395</name>
</gene>
<keyword evidence="5" id="KW-0508">mRNA splicing</keyword>
<dbReference type="InterPro" id="IPR035979">
    <property type="entry name" value="RBD_domain_sf"/>
</dbReference>
<protein>
    <recommendedName>
        <fullName evidence="8">RRM domain-containing protein</fullName>
    </recommendedName>
</protein>
<dbReference type="Proteomes" id="UP000748531">
    <property type="component" value="Unassembled WGS sequence"/>
</dbReference>
<dbReference type="GO" id="GO:0008380">
    <property type="term" value="P:RNA splicing"/>
    <property type="evidence" value="ECO:0007669"/>
    <property type="project" value="UniProtKB-KW"/>
</dbReference>
<keyword evidence="4 6" id="KW-0694">RNA-binding</keyword>